<accession>Q1LJV1</accession>
<dbReference type="GO" id="GO:0030246">
    <property type="term" value="F:carbohydrate binding"/>
    <property type="evidence" value="ECO:0007669"/>
    <property type="project" value="InterPro"/>
</dbReference>
<dbReference type="InterPro" id="IPR011013">
    <property type="entry name" value="Gal_mutarotase_sf_dom"/>
</dbReference>
<dbReference type="Proteomes" id="UP000002429">
    <property type="component" value="Chromosome"/>
</dbReference>
<evidence type="ECO:0000313" key="3">
    <source>
        <dbReference type="Proteomes" id="UP000002429"/>
    </source>
</evidence>
<sequence length="301" mass="33478">MPTTSTQRYQGQDLLRIGNDHSYLLLAPEHGGRLVRWVHHGQDILFWPDDADWSRVAKIRGGNPLLFPFIGRHFVDGEAGKWRDPDGTVHSLPQHGFARDLPFTVTAHSDSSISLTLTSSDATHAGYPYDFAFAVTYRLTTNGLEVTLTTRNLGSRPLPYYAGHHFYFALPHEQRAESRLSMPPSARVRQKEDGSLTGTEPGDSTYSVADPRLQDTFHLLQAAGSVCLAMPSRTIDIELVTEGESGTPWYAVTTWTEHNASDFYCVEPWLGLPNAIAHGQGLRWLNANTEAHATCRLDVKP</sequence>
<dbReference type="Gene3D" id="2.70.98.10">
    <property type="match status" value="1"/>
</dbReference>
<dbReference type="InterPro" id="IPR008183">
    <property type="entry name" value="Aldose_1/G6P_1-epimerase"/>
</dbReference>
<dbReference type="GO" id="GO:0004034">
    <property type="term" value="F:aldose 1-epimerase activity"/>
    <property type="evidence" value="ECO:0007669"/>
    <property type="project" value="UniProtKB-EC"/>
</dbReference>
<evidence type="ECO:0000256" key="1">
    <source>
        <dbReference type="SAM" id="MobiDB-lite"/>
    </source>
</evidence>
<dbReference type="STRING" id="266264.Rmet_2702"/>
<keyword evidence="3" id="KW-1185">Reference proteome</keyword>
<reference evidence="3" key="1">
    <citation type="journal article" date="2010" name="PLoS ONE">
        <title>The complete genome sequence of Cupriavidus metallidurans strain CH34, a master survivalist in harsh and anthropogenic environments.</title>
        <authorList>
            <person name="Janssen P.J."/>
            <person name="Van Houdt R."/>
            <person name="Moors H."/>
            <person name="Monsieurs P."/>
            <person name="Morin N."/>
            <person name="Michaux A."/>
            <person name="Benotmane M.A."/>
            <person name="Leys N."/>
            <person name="Vallaeys T."/>
            <person name="Lapidus A."/>
            <person name="Monchy S."/>
            <person name="Medigue C."/>
            <person name="Taghavi S."/>
            <person name="McCorkle S."/>
            <person name="Dunn J."/>
            <person name="van der Lelie D."/>
            <person name="Mergeay M."/>
        </authorList>
    </citation>
    <scope>NUCLEOTIDE SEQUENCE [LARGE SCALE GENOMIC DNA]</scope>
    <source>
        <strain evidence="3">ATCC 43123 / DSM 2839 / NBRC 102507 / CH34</strain>
    </source>
</reference>
<protein>
    <submittedName>
        <fullName evidence="2">Aldose 1-epimerase</fullName>
        <ecNumber evidence="2">5.1.3.3</ecNumber>
    </submittedName>
</protein>
<dbReference type="SUPFAM" id="SSF74650">
    <property type="entry name" value="Galactose mutarotase-like"/>
    <property type="match status" value="1"/>
</dbReference>
<dbReference type="EC" id="5.1.3.3" evidence="2"/>
<feature type="compositionally biased region" description="Polar residues" evidence="1">
    <location>
        <begin position="196"/>
        <end position="206"/>
    </location>
</feature>
<dbReference type="RefSeq" id="WP_011517273.1">
    <property type="nucleotide sequence ID" value="NC_007973.1"/>
</dbReference>
<dbReference type="eggNOG" id="COG2017">
    <property type="taxonomic scope" value="Bacteria"/>
</dbReference>
<feature type="region of interest" description="Disordered" evidence="1">
    <location>
        <begin position="178"/>
        <end position="206"/>
    </location>
</feature>
<dbReference type="GO" id="GO:0005975">
    <property type="term" value="P:carbohydrate metabolic process"/>
    <property type="evidence" value="ECO:0007669"/>
    <property type="project" value="InterPro"/>
</dbReference>
<gene>
    <name evidence="2" type="primary">galM</name>
    <name evidence="2" type="ordered locus">Rmet_2702</name>
</gene>
<dbReference type="EMBL" id="CP000352">
    <property type="protein sequence ID" value="ABF09575.1"/>
    <property type="molecule type" value="Genomic_DNA"/>
</dbReference>
<name>Q1LJV1_CUPMC</name>
<dbReference type="PANTHER" id="PTHR11122:SF13">
    <property type="entry name" value="GLUCOSE-6-PHOSPHATE 1-EPIMERASE"/>
    <property type="match status" value="1"/>
</dbReference>
<evidence type="ECO:0000313" key="2">
    <source>
        <dbReference type="EMBL" id="ABF09575.1"/>
    </source>
</evidence>
<proteinExistence type="predicted"/>
<dbReference type="AlphaFoldDB" id="Q1LJV1"/>
<organism evidence="2 3">
    <name type="scientific">Cupriavidus metallidurans (strain ATCC 43123 / DSM 2839 / NBRC 102507 / CH34)</name>
    <name type="common">Ralstonia metallidurans</name>
    <dbReference type="NCBI Taxonomy" id="266264"/>
    <lineage>
        <taxon>Bacteria</taxon>
        <taxon>Pseudomonadati</taxon>
        <taxon>Pseudomonadota</taxon>
        <taxon>Betaproteobacteria</taxon>
        <taxon>Burkholderiales</taxon>
        <taxon>Burkholderiaceae</taxon>
        <taxon>Cupriavidus</taxon>
    </lineage>
</organism>
<dbReference type="PANTHER" id="PTHR11122">
    <property type="entry name" value="APOSPORY-ASSOCIATED PROTEIN C-RELATED"/>
    <property type="match status" value="1"/>
</dbReference>
<dbReference type="KEGG" id="rme:Rmet_2702"/>
<dbReference type="InterPro" id="IPR014718">
    <property type="entry name" value="GH-type_carb-bd"/>
</dbReference>
<dbReference type="Pfam" id="PF01263">
    <property type="entry name" value="Aldose_epim"/>
    <property type="match status" value="1"/>
</dbReference>
<keyword evidence="2" id="KW-0413">Isomerase</keyword>
<dbReference type="HOGENOM" id="CLU_057834_0_0_4"/>